<comment type="caution">
    <text evidence="6">The sequence shown here is derived from an EMBL/GenBank/DDBJ whole genome shotgun (WGS) entry which is preliminary data.</text>
</comment>
<dbReference type="AlphaFoldDB" id="A0AA39J9L1"/>
<evidence type="ECO:0000256" key="2">
    <source>
        <dbReference type="ARBA" id="ARBA00022771"/>
    </source>
</evidence>
<dbReference type="GO" id="GO:0008270">
    <property type="term" value="F:zinc ion binding"/>
    <property type="evidence" value="ECO:0007669"/>
    <property type="project" value="UniProtKB-KW"/>
</dbReference>
<dbReference type="SUPFAM" id="SSF144232">
    <property type="entry name" value="HIT/MYND zinc finger-like"/>
    <property type="match status" value="1"/>
</dbReference>
<evidence type="ECO:0000313" key="7">
    <source>
        <dbReference type="Proteomes" id="UP001175211"/>
    </source>
</evidence>
<dbReference type="EMBL" id="JAUEPS010000103">
    <property type="protein sequence ID" value="KAK0437922.1"/>
    <property type="molecule type" value="Genomic_DNA"/>
</dbReference>
<evidence type="ECO:0000259" key="5">
    <source>
        <dbReference type="PROSITE" id="PS50865"/>
    </source>
</evidence>
<dbReference type="Pfam" id="PF01753">
    <property type="entry name" value="zf-MYND"/>
    <property type="match status" value="1"/>
</dbReference>
<evidence type="ECO:0000256" key="4">
    <source>
        <dbReference type="PROSITE-ProRule" id="PRU00134"/>
    </source>
</evidence>
<keyword evidence="3" id="KW-0862">Zinc</keyword>
<evidence type="ECO:0000313" key="6">
    <source>
        <dbReference type="EMBL" id="KAK0437922.1"/>
    </source>
</evidence>
<keyword evidence="7" id="KW-1185">Reference proteome</keyword>
<keyword evidence="1" id="KW-0479">Metal-binding</keyword>
<dbReference type="GeneID" id="85357014"/>
<gene>
    <name evidence="6" type="ORF">EV420DRAFT_155112</name>
</gene>
<dbReference type="Proteomes" id="UP001175211">
    <property type="component" value="Unassembled WGS sequence"/>
</dbReference>
<evidence type="ECO:0000256" key="1">
    <source>
        <dbReference type="ARBA" id="ARBA00022723"/>
    </source>
</evidence>
<feature type="domain" description="MYND-type" evidence="5">
    <location>
        <begin position="335"/>
        <end position="376"/>
    </location>
</feature>
<dbReference type="PROSITE" id="PS50865">
    <property type="entry name" value="ZF_MYND_2"/>
    <property type="match status" value="1"/>
</dbReference>
<keyword evidence="2 4" id="KW-0863">Zinc-finger</keyword>
<evidence type="ECO:0000256" key="3">
    <source>
        <dbReference type="ARBA" id="ARBA00022833"/>
    </source>
</evidence>
<dbReference type="RefSeq" id="XP_060322743.1">
    <property type="nucleotide sequence ID" value="XM_060473466.1"/>
</dbReference>
<proteinExistence type="predicted"/>
<name>A0AA39J9L1_ARMTA</name>
<accession>A0AA39J9L1</accession>
<organism evidence="6 7">
    <name type="scientific">Armillaria tabescens</name>
    <name type="common">Ringless honey mushroom</name>
    <name type="synonym">Agaricus tabescens</name>
    <dbReference type="NCBI Taxonomy" id="1929756"/>
    <lineage>
        <taxon>Eukaryota</taxon>
        <taxon>Fungi</taxon>
        <taxon>Dikarya</taxon>
        <taxon>Basidiomycota</taxon>
        <taxon>Agaricomycotina</taxon>
        <taxon>Agaricomycetes</taxon>
        <taxon>Agaricomycetidae</taxon>
        <taxon>Agaricales</taxon>
        <taxon>Marasmiineae</taxon>
        <taxon>Physalacriaceae</taxon>
        <taxon>Desarmillaria</taxon>
    </lineage>
</organism>
<dbReference type="InterPro" id="IPR002893">
    <property type="entry name" value="Znf_MYND"/>
</dbReference>
<reference evidence="6" key="1">
    <citation type="submission" date="2023-06" db="EMBL/GenBank/DDBJ databases">
        <authorList>
            <consortium name="Lawrence Berkeley National Laboratory"/>
            <person name="Ahrendt S."/>
            <person name="Sahu N."/>
            <person name="Indic B."/>
            <person name="Wong-Bajracharya J."/>
            <person name="Merenyi Z."/>
            <person name="Ke H.-M."/>
            <person name="Monk M."/>
            <person name="Kocsube S."/>
            <person name="Drula E."/>
            <person name="Lipzen A."/>
            <person name="Balint B."/>
            <person name="Henrissat B."/>
            <person name="Andreopoulos B."/>
            <person name="Martin F.M."/>
            <person name="Harder C.B."/>
            <person name="Rigling D."/>
            <person name="Ford K.L."/>
            <person name="Foster G.D."/>
            <person name="Pangilinan J."/>
            <person name="Papanicolaou A."/>
            <person name="Barry K."/>
            <person name="LaButti K."/>
            <person name="Viragh M."/>
            <person name="Koriabine M."/>
            <person name="Yan M."/>
            <person name="Riley R."/>
            <person name="Champramary S."/>
            <person name="Plett K.L."/>
            <person name="Tsai I.J."/>
            <person name="Slot J."/>
            <person name="Sipos G."/>
            <person name="Plett J."/>
            <person name="Nagy L.G."/>
            <person name="Grigoriev I.V."/>
        </authorList>
    </citation>
    <scope>NUCLEOTIDE SEQUENCE</scope>
    <source>
        <strain evidence="6">CCBAS 213</strain>
    </source>
</reference>
<dbReference type="Gene3D" id="6.10.140.2220">
    <property type="match status" value="1"/>
</dbReference>
<protein>
    <recommendedName>
        <fullName evidence="5">MYND-type domain-containing protein</fullName>
    </recommendedName>
</protein>
<sequence>MCLADTHSSVTALLPSISFWLCFFCEHIILPSRTPEFKLIDFHHAVVFMLAWAADQNEIILEPKLFTDYLPFLWFHPPAGYTKYNRDDAQSVFVAVYNAVLRCESTALREALVGRLEENSMLTARLIIQFIMDEFAYIPEESDMRHPYQTLWIATVFSLELSGLSLSIHTALLKNNSMQWMSLILRFVTRRVRFTHTTLLMATDCASRCLPYILRVMQDGHSYIHRLLGYDVLLYMFKAFHNLHAHPNLIDQELKELQTSMENDAVEILFMVASHCYYASILKRSKKATFKIQRRHLDDFVDSSSEPVSRIWTWLVDIVLNRPDISKSLDSLCGSKQCPRTSVGEFMTCSGCQFTLYCSRTCQKDDWSSGDHRSLCKKIKQLRIG</sequence>